<reference evidence="2" key="1">
    <citation type="journal article" date="2023" name="G3 (Bethesda)">
        <title>Genome assembly and association tests identify interacting loci associated with vigor, precocity, and sex in interspecific pistachio rootstocks.</title>
        <authorList>
            <person name="Palmer W."/>
            <person name="Jacygrad E."/>
            <person name="Sagayaradj S."/>
            <person name="Cavanaugh K."/>
            <person name="Han R."/>
            <person name="Bertier L."/>
            <person name="Beede B."/>
            <person name="Kafkas S."/>
            <person name="Golino D."/>
            <person name="Preece J."/>
            <person name="Michelmore R."/>
        </authorList>
    </citation>
    <scope>NUCLEOTIDE SEQUENCE [LARGE SCALE GENOMIC DNA]</scope>
</reference>
<gene>
    <name evidence="1" type="ORF">Pint_35955</name>
</gene>
<keyword evidence="2" id="KW-1185">Reference proteome</keyword>
<protein>
    <submittedName>
        <fullName evidence="1">Uncharacterized protein</fullName>
    </submittedName>
</protein>
<name>A0ACC0Y108_9ROSI</name>
<evidence type="ECO:0000313" key="1">
    <source>
        <dbReference type="EMBL" id="KAJ0027311.1"/>
    </source>
</evidence>
<accession>A0ACC0Y108</accession>
<proteinExistence type="predicted"/>
<organism evidence="1 2">
    <name type="scientific">Pistacia integerrima</name>
    <dbReference type="NCBI Taxonomy" id="434235"/>
    <lineage>
        <taxon>Eukaryota</taxon>
        <taxon>Viridiplantae</taxon>
        <taxon>Streptophyta</taxon>
        <taxon>Embryophyta</taxon>
        <taxon>Tracheophyta</taxon>
        <taxon>Spermatophyta</taxon>
        <taxon>Magnoliopsida</taxon>
        <taxon>eudicotyledons</taxon>
        <taxon>Gunneridae</taxon>
        <taxon>Pentapetalae</taxon>
        <taxon>rosids</taxon>
        <taxon>malvids</taxon>
        <taxon>Sapindales</taxon>
        <taxon>Anacardiaceae</taxon>
        <taxon>Pistacia</taxon>
    </lineage>
</organism>
<dbReference type="EMBL" id="CM047744">
    <property type="protein sequence ID" value="KAJ0027311.1"/>
    <property type="molecule type" value="Genomic_DNA"/>
</dbReference>
<dbReference type="Proteomes" id="UP001163603">
    <property type="component" value="Chromosome 9"/>
</dbReference>
<sequence>MPSSPSPMDSITSTLHHLLNHPTILHFTWSPPLTFASSPHFLYLTLLTYVSLTFLLSRYFPFFFLPPHFLKPIPTNFHVQLYTLKTLFRCSKVDQRMEKKKPFLTLYM</sequence>
<evidence type="ECO:0000313" key="2">
    <source>
        <dbReference type="Proteomes" id="UP001163603"/>
    </source>
</evidence>
<comment type="caution">
    <text evidence="1">The sequence shown here is derived from an EMBL/GenBank/DDBJ whole genome shotgun (WGS) entry which is preliminary data.</text>
</comment>